<dbReference type="Pfam" id="PF06905">
    <property type="entry name" value="FAIM1"/>
    <property type="match status" value="1"/>
</dbReference>
<name>A0A8C6UDG5_9GOBI</name>
<dbReference type="Proteomes" id="UP000694523">
    <property type="component" value="Unplaced"/>
</dbReference>
<dbReference type="FunFam" id="2.40.128.180:FF:000001">
    <property type="entry name" value="Fas apoptotic inhibitory molecule 1"/>
    <property type="match status" value="1"/>
</dbReference>
<evidence type="ECO:0000313" key="1">
    <source>
        <dbReference type="Ensembl" id="ENSNMLP00000035448.1"/>
    </source>
</evidence>
<reference evidence="1" key="2">
    <citation type="submission" date="2025-09" db="UniProtKB">
        <authorList>
            <consortium name="Ensembl"/>
        </authorList>
    </citation>
    <scope>IDENTIFICATION</scope>
</reference>
<dbReference type="GO" id="GO:1902042">
    <property type="term" value="P:negative regulation of extrinsic apoptotic signaling pathway via death domain receptors"/>
    <property type="evidence" value="ECO:0007669"/>
    <property type="project" value="TreeGrafter"/>
</dbReference>
<proteinExistence type="predicted"/>
<dbReference type="AlphaFoldDB" id="A0A8C6UDG5"/>
<dbReference type="Ensembl" id="ENSNMLT00000039486.1">
    <property type="protein sequence ID" value="ENSNMLP00000035448.1"/>
    <property type="gene ID" value="ENSNMLG00000022005.1"/>
</dbReference>
<sequence>MCRQVCALWEVPLSDGVYTIEFEHGTTTGKRVIHVNGQEILRRDWMFKLVGRESFYFGEARTKAVICIEAVGGFSYEYSLHVNGLSLQKFTQNRARTTRTWQLRLDERDHRVVLEKDSMDVWCNGQKMDTTGQFVEDGTETVFFIGEHEVCIKAFSEQKKRGVQHCLLLDGLRVQTS</sequence>
<dbReference type="InterPro" id="IPR010695">
    <property type="entry name" value="FAIM1"/>
</dbReference>
<keyword evidence="2" id="KW-1185">Reference proteome</keyword>
<dbReference type="PANTHER" id="PTHR13088:SF3">
    <property type="entry name" value="FAS APOPTOTIC INHIBITORY MOLECULE 1"/>
    <property type="match status" value="1"/>
</dbReference>
<accession>A0A8C6UDG5</accession>
<dbReference type="PANTHER" id="PTHR13088">
    <property type="entry name" value="FAS APOPTOTIC INHIBITORY MOLECULE FAIM"/>
    <property type="match status" value="1"/>
</dbReference>
<protein>
    <submittedName>
        <fullName evidence="1">Fas apoptotic inhibitory molecule b</fullName>
    </submittedName>
</protein>
<evidence type="ECO:0000313" key="2">
    <source>
        <dbReference type="Proteomes" id="UP000694523"/>
    </source>
</evidence>
<dbReference type="Gene3D" id="2.40.128.180">
    <property type="match status" value="2"/>
</dbReference>
<dbReference type="InterPro" id="IPR038513">
    <property type="entry name" value="FAIM1_dom_sf"/>
</dbReference>
<reference evidence="1" key="1">
    <citation type="submission" date="2025-08" db="UniProtKB">
        <authorList>
            <consortium name="Ensembl"/>
        </authorList>
    </citation>
    <scope>IDENTIFICATION</scope>
</reference>
<organism evidence="1 2">
    <name type="scientific">Neogobius melanostomus</name>
    <name type="common">round goby</name>
    <dbReference type="NCBI Taxonomy" id="47308"/>
    <lineage>
        <taxon>Eukaryota</taxon>
        <taxon>Metazoa</taxon>
        <taxon>Chordata</taxon>
        <taxon>Craniata</taxon>
        <taxon>Vertebrata</taxon>
        <taxon>Euteleostomi</taxon>
        <taxon>Actinopterygii</taxon>
        <taxon>Neopterygii</taxon>
        <taxon>Teleostei</taxon>
        <taxon>Neoteleostei</taxon>
        <taxon>Acanthomorphata</taxon>
        <taxon>Gobiaria</taxon>
        <taxon>Gobiiformes</taxon>
        <taxon>Gobioidei</taxon>
        <taxon>Gobiidae</taxon>
        <taxon>Benthophilinae</taxon>
        <taxon>Neogobiini</taxon>
        <taxon>Neogobius</taxon>
    </lineage>
</organism>